<dbReference type="OrthoDB" id="9803735at2"/>
<evidence type="ECO:0000313" key="6">
    <source>
        <dbReference type="EMBL" id="VCU68702.1"/>
    </source>
</evidence>
<evidence type="ECO:0000256" key="3">
    <source>
        <dbReference type="ARBA" id="ARBA00023125"/>
    </source>
</evidence>
<dbReference type="Pfam" id="PF00126">
    <property type="entry name" value="HTH_1"/>
    <property type="match status" value="1"/>
</dbReference>
<feature type="domain" description="HTH lysR-type" evidence="5">
    <location>
        <begin position="1"/>
        <end position="60"/>
    </location>
</feature>
<evidence type="ECO:0000256" key="4">
    <source>
        <dbReference type="ARBA" id="ARBA00023163"/>
    </source>
</evidence>
<keyword evidence="4" id="KW-0804">Transcription</keyword>
<dbReference type="GO" id="GO:0003700">
    <property type="term" value="F:DNA-binding transcription factor activity"/>
    <property type="evidence" value="ECO:0007669"/>
    <property type="project" value="InterPro"/>
</dbReference>
<dbReference type="EMBL" id="UWPJ01000008">
    <property type="protein sequence ID" value="VCU68702.1"/>
    <property type="molecule type" value="Genomic_DNA"/>
</dbReference>
<dbReference type="InterPro" id="IPR036390">
    <property type="entry name" value="WH_DNA-bd_sf"/>
</dbReference>
<keyword evidence="2" id="KW-0805">Transcription regulation</keyword>
<evidence type="ECO:0000259" key="5">
    <source>
        <dbReference type="PROSITE" id="PS50931"/>
    </source>
</evidence>
<dbReference type="Gene3D" id="1.10.10.10">
    <property type="entry name" value="Winged helix-like DNA-binding domain superfamily/Winged helix DNA-binding domain"/>
    <property type="match status" value="1"/>
</dbReference>
<evidence type="ECO:0000256" key="1">
    <source>
        <dbReference type="ARBA" id="ARBA00009437"/>
    </source>
</evidence>
<dbReference type="InterPro" id="IPR036388">
    <property type="entry name" value="WH-like_DNA-bd_sf"/>
</dbReference>
<organism evidence="6 7">
    <name type="scientific">Pigmentiphaga humi</name>
    <dbReference type="NCBI Taxonomy" id="2478468"/>
    <lineage>
        <taxon>Bacteria</taxon>
        <taxon>Pseudomonadati</taxon>
        <taxon>Pseudomonadota</taxon>
        <taxon>Betaproteobacteria</taxon>
        <taxon>Burkholderiales</taxon>
        <taxon>Alcaligenaceae</taxon>
        <taxon>Pigmentiphaga</taxon>
    </lineage>
</organism>
<dbReference type="Proteomes" id="UP000277294">
    <property type="component" value="Unassembled WGS sequence"/>
</dbReference>
<dbReference type="PANTHER" id="PTHR30419">
    <property type="entry name" value="HTH-TYPE TRANSCRIPTIONAL REGULATOR YBHD"/>
    <property type="match status" value="1"/>
</dbReference>
<evidence type="ECO:0000256" key="2">
    <source>
        <dbReference type="ARBA" id="ARBA00023015"/>
    </source>
</evidence>
<dbReference type="PRINTS" id="PR00039">
    <property type="entry name" value="HTHLYSR"/>
</dbReference>
<protein>
    <submittedName>
        <fullName evidence="6">Hydrogen peroxide-inducible genes activator</fullName>
    </submittedName>
</protein>
<proteinExistence type="inferred from homology"/>
<dbReference type="CDD" id="cd05466">
    <property type="entry name" value="PBP2_LTTR_substrate"/>
    <property type="match status" value="1"/>
</dbReference>
<dbReference type="SUPFAM" id="SSF53850">
    <property type="entry name" value="Periplasmic binding protein-like II"/>
    <property type="match status" value="1"/>
</dbReference>
<keyword evidence="7" id="KW-1185">Reference proteome</keyword>
<dbReference type="InterPro" id="IPR005119">
    <property type="entry name" value="LysR_subst-bd"/>
</dbReference>
<dbReference type="PROSITE" id="PS50931">
    <property type="entry name" value="HTH_LYSR"/>
    <property type="match status" value="1"/>
</dbReference>
<reference evidence="6 7" key="1">
    <citation type="submission" date="2018-10" db="EMBL/GenBank/DDBJ databases">
        <authorList>
            <person name="Criscuolo A."/>
        </authorList>
    </citation>
    <scope>NUCLEOTIDE SEQUENCE [LARGE SCALE GENOMIC DNA]</scope>
    <source>
        <strain evidence="6">DnA1</strain>
    </source>
</reference>
<dbReference type="InterPro" id="IPR000847">
    <property type="entry name" value="LysR_HTH_N"/>
</dbReference>
<dbReference type="Gene3D" id="3.40.190.10">
    <property type="entry name" value="Periplasmic binding protein-like II"/>
    <property type="match status" value="2"/>
</dbReference>
<dbReference type="AlphaFoldDB" id="A0A3P4AY40"/>
<dbReference type="GO" id="GO:0005829">
    <property type="term" value="C:cytosol"/>
    <property type="evidence" value="ECO:0007669"/>
    <property type="project" value="TreeGrafter"/>
</dbReference>
<dbReference type="SUPFAM" id="SSF46785">
    <property type="entry name" value="Winged helix' DNA-binding domain"/>
    <property type="match status" value="1"/>
</dbReference>
<dbReference type="InterPro" id="IPR050950">
    <property type="entry name" value="HTH-type_LysR_regulators"/>
</dbReference>
<comment type="similarity">
    <text evidence="1">Belongs to the LysR transcriptional regulatory family.</text>
</comment>
<dbReference type="Pfam" id="PF03466">
    <property type="entry name" value="LysR_substrate"/>
    <property type="match status" value="1"/>
</dbReference>
<dbReference type="GO" id="GO:0003677">
    <property type="term" value="F:DNA binding"/>
    <property type="evidence" value="ECO:0007669"/>
    <property type="project" value="UniProtKB-KW"/>
</dbReference>
<keyword evidence="3" id="KW-0238">DNA-binding</keyword>
<gene>
    <name evidence="6" type="primary">oxyR_1</name>
    <name evidence="6" type="ORF">PIGHUM_00760</name>
</gene>
<sequence length="316" mass="35801">MNLSIRHFKAFLAVVHTHSFTRAAEQMHISQPGLSLMMQDMESQLSCRLFERTTRSIQLTAAGQRLLPIAQQVVDEVETIAPVLSQLSEKRRRTLRVGVPPIFSASVIPLVYMRLRKTEPTLDLRIVDLPKPEVERQVRNGELDCGLGVFPKRVPEVSRRPLFEFDFVYLESRAAPARPKTHGRPSRRIRWDELPAVPFVELHHTQDLQQQINKCRAAAGAARTDGIRMNRLESLIGMAAAGVGPTIIPTFAAPVGIDAQVSTALLVDPVLSLDFHLIIKRGREQPDVMEPFTRTLLEVIEERRDRIHRPAEQDWD</sequence>
<accession>A0A3P4AY40</accession>
<dbReference type="FunFam" id="1.10.10.10:FF:000001">
    <property type="entry name" value="LysR family transcriptional regulator"/>
    <property type="match status" value="1"/>
</dbReference>
<evidence type="ECO:0000313" key="7">
    <source>
        <dbReference type="Proteomes" id="UP000277294"/>
    </source>
</evidence>
<dbReference type="RefSeq" id="WP_124077936.1">
    <property type="nucleotide sequence ID" value="NZ_UWPJ01000008.1"/>
</dbReference>
<name>A0A3P4AY40_9BURK</name>